<organism evidence="1 2">
    <name type="scientific">Aeromonas eucrenophila</name>
    <dbReference type="NCBI Taxonomy" id="649"/>
    <lineage>
        <taxon>Bacteria</taxon>
        <taxon>Pseudomonadati</taxon>
        <taxon>Pseudomonadota</taxon>
        <taxon>Gammaproteobacteria</taxon>
        <taxon>Aeromonadales</taxon>
        <taxon>Aeromonadaceae</taxon>
        <taxon>Aeromonas</taxon>
    </lineage>
</organism>
<dbReference type="Pfam" id="PF11185">
    <property type="entry name" value="DUF2971"/>
    <property type="match status" value="1"/>
</dbReference>
<comment type="caution">
    <text evidence="1">The sequence shown here is derived from an EMBL/GenBank/DDBJ whole genome shotgun (WGS) entry which is preliminary data.</text>
</comment>
<keyword evidence="2" id="KW-1185">Reference proteome</keyword>
<dbReference type="Proteomes" id="UP001596132">
    <property type="component" value="Unassembled WGS sequence"/>
</dbReference>
<proteinExistence type="predicted"/>
<dbReference type="InterPro" id="IPR021352">
    <property type="entry name" value="DUF2971"/>
</dbReference>
<evidence type="ECO:0000313" key="1">
    <source>
        <dbReference type="EMBL" id="MFC5705804.1"/>
    </source>
</evidence>
<reference evidence="2" key="1">
    <citation type="journal article" date="2019" name="Int. J. Syst. Evol. Microbiol.">
        <title>The Global Catalogue of Microorganisms (GCM) 10K type strain sequencing project: providing services to taxonomists for standard genome sequencing and annotation.</title>
        <authorList>
            <consortium name="The Broad Institute Genomics Platform"/>
            <consortium name="The Broad Institute Genome Sequencing Center for Infectious Disease"/>
            <person name="Wu L."/>
            <person name="Ma J."/>
        </authorList>
    </citation>
    <scope>NUCLEOTIDE SEQUENCE [LARGE SCALE GENOMIC DNA]</scope>
    <source>
        <strain evidence="2">KCTC 15012</strain>
    </source>
</reference>
<dbReference type="EMBL" id="JBHSPP010000006">
    <property type="protein sequence ID" value="MFC5705804.1"/>
    <property type="molecule type" value="Genomic_DNA"/>
</dbReference>
<dbReference type="RefSeq" id="WP_378051571.1">
    <property type="nucleotide sequence ID" value="NZ_JBHSPP010000006.1"/>
</dbReference>
<evidence type="ECO:0000313" key="2">
    <source>
        <dbReference type="Proteomes" id="UP001596132"/>
    </source>
</evidence>
<accession>A0ABW0YAP3</accession>
<name>A0ABW0YAP3_9GAMM</name>
<gene>
    <name evidence="1" type="ORF">ACFPVW_06965</name>
</gene>
<sequence length="702" mass="83828">MNNKEIADSIRNKKFSELTILDDPILLEQNEDYYGFRYFLLDAKYIDTSIALDDILKKHGSLSKAYEYLGTIAREIYPNIGDEYFPESYFKLAVEHDGKNASAWWKLYHLTNDSRAFFKSLKLDYEAKNFDSISIKLNDRHLAYISSDHQHIDDWALFLQIIQDDRVSLNESGKQILALAYFYLDDFENGVDIINSLNKIKLNIINKYYVANKIDRKTVISKISIYEKAIFLIEEPEKLYEEYIFESNENEKSILKSSLIEIAFKARLYLEVIRIYSANQNNDKTFTYKLKSKTLFAISKFLLGENVDNTILQEIKIRPDLVDFESTGLYKVFLLAMHLNTLEGYINDHHFSGTPIHVNPEYKDVQDLLDDPELTTHYLYDELYQRYNKLEQEWSSSQDIDRLKKLLEKENSNNLTQNDHINIFRLEIQNKNYDHTFKKINAFHDKNAPTITTYNLLGICLERQEKHFDAYYYYKYALELMDKYSEYSYVVFSNYLNCVRKINHPIPEKEYNTLREKLNISLVNEFKWNWSISGRERIIYKYYPLNMNTIDALVNKYFYFPSKEHLNDPVELPALEGIGQDQLIDSDYRICSFTNNNDSMLMWSHYTQNHEGIMVEYKFGHELPDGVGVSKVEYTNEYKRNKEQNEYLFNQYLLTKNRDWSYEKEIRLISYKKDKFYYEIFTPPPERQKQNKCRNPKHYFRM</sequence>
<protein>
    <submittedName>
        <fullName evidence="1">DUF2971 domain-containing protein</fullName>
    </submittedName>
</protein>